<dbReference type="GO" id="GO:0005886">
    <property type="term" value="C:plasma membrane"/>
    <property type="evidence" value="ECO:0007669"/>
    <property type="project" value="TreeGrafter"/>
</dbReference>
<feature type="transmembrane region" description="Helical" evidence="6">
    <location>
        <begin position="6"/>
        <end position="26"/>
    </location>
</feature>
<keyword evidence="5 6" id="KW-0472">Membrane</keyword>
<evidence type="ECO:0000256" key="4">
    <source>
        <dbReference type="ARBA" id="ARBA00022989"/>
    </source>
</evidence>
<protein>
    <submittedName>
        <fullName evidence="8">C-type cytochrome biogenesis protein CcsB</fullName>
    </submittedName>
</protein>
<feature type="transmembrane region" description="Helical" evidence="6">
    <location>
        <begin position="216"/>
        <end position="235"/>
    </location>
</feature>
<evidence type="ECO:0000259" key="7">
    <source>
        <dbReference type="Pfam" id="PF01578"/>
    </source>
</evidence>
<dbReference type="PANTHER" id="PTHR30071">
    <property type="entry name" value="HEME EXPORTER PROTEIN C"/>
    <property type="match status" value="1"/>
</dbReference>
<keyword evidence="4 6" id="KW-1133">Transmembrane helix</keyword>
<evidence type="ECO:0000256" key="6">
    <source>
        <dbReference type="SAM" id="Phobius"/>
    </source>
</evidence>
<evidence type="ECO:0000256" key="2">
    <source>
        <dbReference type="ARBA" id="ARBA00022692"/>
    </source>
</evidence>
<comment type="subcellular location">
    <subcellularLocation>
        <location evidence="1">Membrane</location>
        <topology evidence="1">Multi-pass membrane protein</topology>
    </subcellularLocation>
</comment>
<feature type="transmembrane region" description="Helical" evidence="6">
    <location>
        <begin position="125"/>
        <end position="152"/>
    </location>
</feature>
<proteinExistence type="predicted"/>
<evidence type="ECO:0000256" key="5">
    <source>
        <dbReference type="ARBA" id="ARBA00023136"/>
    </source>
</evidence>
<dbReference type="GO" id="GO:0017004">
    <property type="term" value="P:cytochrome complex assembly"/>
    <property type="evidence" value="ECO:0007669"/>
    <property type="project" value="UniProtKB-KW"/>
</dbReference>
<dbReference type="Pfam" id="PF01578">
    <property type="entry name" value="Cytochrom_C_asm"/>
    <property type="match status" value="1"/>
</dbReference>
<feature type="transmembrane region" description="Helical" evidence="6">
    <location>
        <begin position="177"/>
        <end position="196"/>
    </location>
</feature>
<name>A0A7V6A4L3_9BACT</name>
<feature type="domain" description="Cytochrome c assembly protein" evidence="7">
    <location>
        <begin position="65"/>
        <end position="268"/>
    </location>
</feature>
<keyword evidence="2 6" id="KW-0812">Transmembrane</keyword>
<keyword evidence="3" id="KW-0201">Cytochrome c-type biogenesis</keyword>
<evidence type="ECO:0000256" key="1">
    <source>
        <dbReference type="ARBA" id="ARBA00004141"/>
    </source>
</evidence>
<feature type="transmembrane region" description="Helical" evidence="6">
    <location>
        <begin position="38"/>
        <end position="57"/>
    </location>
</feature>
<sequence>MAKIFLSLTLLAYYSASALSIAYFLAQREAFCSWGARILGAGLVAHTAALALITWNLGWLPVATLGESLLVFSWTLVAAFLLFFWRFPIRVLGALAAPLAALMVSAGMILPAGKAAIPPLLKSSWVVVHVGLTFMGVAALTLAGLGGLFYLVQERQIKTKKFGFFYRRLPSLEQLDALNYWCLTLGFPLLTAGMVIGSLYAQYTLGSFFSFDPKEILTLIAWLIYAVLLHERLTVGWRGRRAAILALCGFGVLMVTFVGASLWWSGYHSFGSFSGTP</sequence>
<organism evidence="8">
    <name type="scientific">Desulfobacca acetoxidans</name>
    <dbReference type="NCBI Taxonomy" id="60893"/>
    <lineage>
        <taxon>Bacteria</taxon>
        <taxon>Pseudomonadati</taxon>
        <taxon>Thermodesulfobacteriota</taxon>
        <taxon>Desulfobaccia</taxon>
        <taxon>Desulfobaccales</taxon>
        <taxon>Desulfobaccaceae</taxon>
        <taxon>Desulfobacca</taxon>
    </lineage>
</organism>
<dbReference type="InterPro" id="IPR045062">
    <property type="entry name" value="Cyt_c_biogenesis_CcsA/CcmC"/>
</dbReference>
<gene>
    <name evidence="8" type="ORF">ENV52_10680</name>
</gene>
<dbReference type="InterPro" id="IPR002541">
    <property type="entry name" value="Cyt_c_assembly"/>
</dbReference>
<feature type="transmembrane region" description="Helical" evidence="6">
    <location>
        <begin position="69"/>
        <end position="85"/>
    </location>
</feature>
<dbReference type="AlphaFoldDB" id="A0A7V6A4L3"/>
<evidence type="ECO:0000313" key="8">
    <source>
        <dbReference type="EMBL" id="HHS30152.1"/>
    </source>
</evidence>
<reference evidence="8" key="1">
    <citation type="journal article" date="2020" name="mSystems">
        <title>Genome- and Community-Level Interaction Insights into Carbon Utilization and Element Cycling Functions of Hydrothermarchaeota in Hydrothermal Sediment.</title>
        <authorList>
            <person name="Zhou Z."/>
            <person name="Liu Y."/>
            <person name="Xu W."/>
            <person name="Pan J."/>
            <person name="Luo Z.H."/>
            <person name="Li M."/>
        </authorList>
    </citation>
    <scope>NUCLEOTIDE SEQUENCE [LARGE SCALE GENOMIC DNA]</scope>
    <source>
        <strain evidence="8">SpSt-767</strain>
    </source>
</reference>
<dbReference type="EMBL" id="DTGR01000170">
    <property type="protein sequence ID" value="HHS30152.1"/>
    <property type="molecule type" value="Genomic_DNA"/>
</dbReference>
<accession>A0A7V6A4L3</accession>
<evidence type="ECO:0000256" key="3">
    <source>
        <dbReference type="ARBA" id="ARBA00022748"/>
    </source>
</evidence>
<feature type="transmembrane region" description="Helical" evidence="6">
    <location>
        <begin position="92"/>
        <end position="113"/>
    </location>
</feature>
<dbReference type="GO" id="GO:0020037">
    <property type="term" value="F:heme binding"/>
    <property type="evidence" value="ECO:0007669"/>
    <property type="project" value="InterPro"/>
</dbReference>
<dbReference type="PANTHER" id="PTHR30071:SF1">
    <property type="entry name" value="CYTOCHROME B_B6 PROTEIN-RELATED"/>
    <property type="match status" value="1"/>
</dbReference>
<feature type="transmembrane region" description="Helical" evidence="6">
    <location>
        <begin position="242"/>
        <end position="264"/>
    </location>
</feature>
<comment type="caution">
    <text evidence="8">The sequence shown here is derived from an EMBL/GenBank/DDBJ whole genome shotgun (WGS) entry which is preliminary data.</text>
</comment>